<name>A0AAX3ZZ11_RHOER</name>
<accession>A0AAX3ZZ11</accession>
<gene>
    <name evidence="1" type="ORF">QIE55_30220</name>
</gene>
<dbReference type="AlphaFoldDB" id="A0AAX3ZZ11"/>
<protein>
    <recommendedName>
        <fullName evidence="3">DUF3263 domain-containing protein</fullName>
    </recommendedName>
</protein>
<sequence>MNRVTKMPPQLCGGTSVANTHECQVRRAKRSRNRGSYADDLVDFAILWRPWNGATAEDIFVTFGLSPRTYNNRLRSALSGPAGSDLCVGLKKELAHLGPA</sequence>
<evidence type="ECO:0008006" key="3">
    <source>
        <dbReference type="Google" id="ProtNLM"/>
    </source>
</evidence>
<dbReference type="RefSeq" id="WP_308371817.1">
    <property type="nucleotide sequence ID" value="NZ_CP124545.1"/>
</dbReference>
<organism evidence="1 2">
    <name type="scientific">Rhodococcus erythropolis</name>
    <name type="common">Arthrobacter picolinophilus</name>
    <dbReference type="NCBI Taxonomy" id="1833"/>
    <lineage>
        <taxon>Bacteria</taxon>
        <taxon>Bacillati</taxon>
        <taxon>Actinomycetota</taxon>
        <taxon>Actinomycetes</taxon>
        <taxon>Mycobacteriales</taxon>
        <taxon>Nocardiaceae</taxon>
        <taxon>Rhodococcus</taxon>
        <taxon>Rhodococcus erythropolis group</taxon>
    </lineage>
</organism>
<dbReference type="EMBL" id="CP124545">
    <property type="protein sequence ID" value="WMN02033.1"/>
    <property type="molecule type" value="Genomic_DNA"/>
</dbReference>
<dbReference type="Proteomes" id="UP001230933">
    <property type="component" value="Chromosome"/>
</dbReference>
<reference evidence="1" key="1">
    <citation type="submission" date="2023-08" db="EMBL/GenBank/DDBJ databases">
        <title>Isolation and Characterization of Rhodococcus erythropolis MGMM8.</title>
        <authorList>
            <person name="Diabankana R.G.C."/>
            <person name="Afordoanyi D.M."/>
            <person name="Validov S.Z."/>
        </authorList>
    </citation>
    <scope>NUCLEOTIDE SEQUENCE</scope>
    <source>
        <strain evidence="1">MGMM8</strain>
    </source>
</reference>
<evidence type="ECO:0000313" key="2">
    <source>
        <dbReference type="Proteomes" id="UP001230933"/>
    </source>
</evidence>
<evidence type="ECO:0000313" key="1">
    <source>
        <dbReference type="EMBL" id="WMN02033.1"/>
    </source>
</evidence>
<proteinExistence type="predicted"/>